<sequence length="429" mass="48101">MAMSYIRRSSEDAFIMLVDTASPGRPSLQHLNTLVTEALDSRCEPELSQVTHLRIYGKWVSENDEALQVDDTLHVREDRARSDSGASEADYPRLGPDTGDKREALDVKTEKEWARAIKIMKKLLEKLPNLRELEWTAGLPFAKKLWPAITPKLEHLTLDLTICSPQQAESLRRQGVFQAAHLKPLCDFRGLKSLTIQGMLGSYQPIIWEAVFRNPAMHTLEMRMAQEPICRKREDQEEWPKMEYSLMMNAGEEGTAHTEYRGQDGTGNLHHKEGHGEYLDVVAIRKARIAANLVDTIEGGILPLCVIRLQGFVVDALPFAYGFKNLEQIDFLDNCFDAGFALPEDLREKVKVTTQVTLFRGFDIPGEAGASKVFDNEDLRVITEEVGELSVKTRSVPKNLNKLAGTGMTLTTPDKRPQLSSRNSSPGGV</sequence>
<evidence type="ECO:0000313" key="2">
    <source>
        <dbReference type="EMBL" id="KAF2102604.1"/>
    </source>
</evidence>
<dbReference type="OrthoDB" id="5368934at2759"/>
<reference evidence="2" key="1">
    <citation type="journal article" date="2020" name="Stud. Mycol.">
        <title>101 Dothideomycetes genomes: a test case for predicting lifestyles and emergence of pathogens.</title>
        <authorList>
            <person name="Haridas S."/>
            <person name="Albert R."/>
            <person name="Binder M."/>
            <person name="Bloem J."/>
            <person name="Labutti K."/>
            <person name="Salamov A."/>
            <person name="Andreopoulos B."/>
            <person name="Baker S."/>
            <person name="Barry K."/>
            <person name="Bills G."/>
            <person name="Bluhm B."/>
            <person name="Cannon C."/>
            <person name="Castanera R."/>
            <person name="Culley D."/>
            <person name="Daum C."/>
            <person name="Ezra D."/>
            <person name="Gonzalez J."/>
            <person name="Henrissat B."/>
            <person name="Kuo A."/>
            <person name="Liang C."/>
            <person name="Lipzen A."/>
            <person name="Lutzoni F."/>
            <person name="Magnuson J."/>
            <person name="Mondo S."/>
            <person name="Nolan M."/>
            <person name="Ohm R."/>
            <person name="Pangilinan J."/>
            <person name="Park H.-J."/>
            <person name="Ramirez L."/>
            <person name="Alfaro M."/>
            <person name="Sun H."/>
            <person name="Tritt A."/>
            <person name="Yoshinaga Y."/>
            <person name="Zwiers L.-H."/>
            <person name="Turgeon B."/>
            <person name="Goodwin S."/>
            <person name="Spatafora J."/>
            <person name="Crous P."/>
            <person name="Grigoriev I."/>
        </authorList>
    </citation>
    <scope>NUCLEOTIDE SEQUENCE</scope>
    <source>
        <strain evidence="2">CBS 133067</strain>
    </source>
</reference>
<proteinExistence type="predicted"/>
<dbReference type="Proteomes" id="UP000799772">
    <property type="component" value="Unassembled WGS sequence"/>
</dbReference>
<dbReference type="EMBL" id="ML978122">
    <property type="protein sequence ID" value="KAF2102604.1"/>
    <property type="molecule type" value="Genomic_DNA"/>
</dbReference>
<gene>
    <name evidence="2" type="ORF">NA57DRAFT_71593</name>
</gene>
<protein>
    <submittedName>
        <fullName evidence="2">Uncharacterized protein</fullName>
    </submittedName>
</protein>
<name>A0A9P4IN97_9PEZI</name>
<keyword evidence="3" id="KW-1185">Reference proteome</keyword>
<dbReference type="AlphaFoldDB" id="A0A9P4IN97"/>
<comment type="caution">
    <text evidence="2">The sequence shown here is derived from an EMBL/GenBank/DDBJ whole genome shotgun (WGS) entry which is preliminary data.</text>
</comment>
<evidence type="ECO:0000313" key="3">
    <source>
        <dbReference type="Proteomes" id="UP000799772"/>
    </source>
</evidence>
<accession>A0A9P4IN97</accession>
<evidence type="ECO:0000256" key="1">
    <source>
        <dbReference type="SAM" id="MobiDB-lite"/>
    </source>
</evidence>
<feature type="compositionally biased region" description="Polar residues" evidence="1">
    <location>
        <begin position="408"/>
        <end position="429"/>
    </location>
</feature>
<feature type="region of interest" description="Disordered" evidence="1">
    <location>
        <begin position="77"/>
        <end position="103"/>
    </location>
</feature>
<organism evidence="2 3">
    <name type="scientific">Rhizodiscina lignyota</name>
    <dbReference type="NCBI Taxonomy" id="1504668"/>
    <lineage>
        <taxon>Eukaryota</taxon>
        <taxon>Fungi</taxon>
        <taxon>Dikarya</taxon>
        <taxon>Ascomycota</taxon>
        <taxon>Pezizomycotina</taxon>
        <taxon>Dothideomycetes</taxon>
        <taxon>Pleosporomycetidae</taxon>
        <taxon>Aulographales</taxon>
        <taxon>Rhizodiscinaceae</taxon>
        <taxon>Rhizodiscina</taxon>
    </lineage>
</organism>
<feature type="region of interest" description="Disordered" evidence="1">
    <location>
        <begin position="402"/>
        <end position="429"/>
    </location>
</feature>